<sequence length="353" mass="42737">MEKKQNKILLRDKKILHKLVDFLLKIVDPVKSDFNPFISMINRIETDTFYLSMLKYIDTLSLLKKIFLIIERDKSEYFEYKYDVFNVISKLEEIYNLISENKDTKKQEKELKILEENLSEIIYEKNKDKKYFYIKVELDKTVPYYYLSRKIILLNLLKYGSTYNYTPRSLDDDVYSYLILDYKLDSDVDIDNLFKEMKKIDKAILNYSIYKIDSRKNLYNLNFYIRKDINNYSCLLIDKFKFLDRIHYENYYDTYVEAKNQRYLLESLFLVDNFEINLIAIKKISEMEVKIYLPNGLNENNIVDIKNSLKNILIDKNISEIIYTNVLDFKGLQMLEYLNKRYNIEYTYISGKE</sequence>
<protein>
    <submittedName>
        <fullName evidence="2">Uncharacterized protein</fullName>
    </submittedName>
</protein>
<dbReference type="AlphaFoldDB" id="A0A6I8MFE9"/>
<reference evidence="2 3" key="1">
    <citation type="submission" date="2019-10" db="EMBL/GenBank/DDBJ databases">
        <authorList>
            <person name="Blom J."/>
        </authorList>
    </citation>
    <scope>NUCLEOTIDE SEQUENCE [LARGE SCALE GENOMIC DNA]</scope>
    <source>
        <strain evidence="2 3">ES3154-GLU</strain>
    </source>
</reference>
<evidence type="ECO:0000313" key="2">
    <source>
        <dbReference type="EMBL" id="VWL85828.1"/>
    </source>
</evidence>
<name>A0A6I8MFE9_9FUSO</name>
<organism evidence="2 3">
    <name type="scientific">Oceanivirga miroungae</name>
    <dbReference type="NCBI Taxonomy" id="1130046"/>
    <lineage>
        <taxon>Bacteria</taxon>
        <taxon>Fusobacteriati</taxon>
        <taxon>Fusobacteriota</taxon>
        <taxon>Fusobacteriia</taxon>
        <taxon>Fusobacteriales</taxon>
        <taxon>Leptotrichiaceae</taxon>
        <taxon>Oceanivirga</taxon>
    </lineage>
</organism>
<dbReference type="Proteomes" id="UP000419017">
    <property type="component" value="Unassembled WGS sequence"/>
</dbReference>
<evidence type="ECO:0000256" key="1">
    <source>
        <dbReference type="SAM" id="Coils"/>
    </source>
</evidence>
<evidence type="ECO:0000313" key="3">
    <source>
        <dbReference type="Proteomes" id="UP000419017"/>
    </source>
</evidence>
<dbReference type="EMBL" id="CABWIB010000001">
    <property type="protein sequence ID" value="VWL85828.1"/>
    <property type="molecule type" value="Genomic_DNA"/>
</dbReference>
<proteinExistence type="predicted"/>
<keyword evidence="3" id="KW-1185">Reference proteome</keyword>
<feature type="coiled-coil region" evidence="1">
    <location>
        <begin position="97"/>
        <end position="124"/>
    </location>
</feature>
<dbReference type="RefSeq" id="WP_156683797.1">
    <property type="nucleotide sequence ID" value="NZ_CABWIB010000001.1"/>
</dbReference>
<gene>
    <name evidence="2" type="ORF">OMES3154_01115</name>
</gene>
<accession>A0A6I8MFE9</accession>
<keyword evidence="1" id="KW-0175">Coiled coil</keyword>